<sequence length="43" mass="5138">MHLSNPIPPDIQFFPKLSLSQHYIKYHCKSTEYFAYSKEHHSS</sequence>
<dbReference type="HOGENOM" id="CLU_3232633_0_0_9"/>
<organism evidence="1 2">
    <name type="scientific">Desulfitobacterium hafniense DP7</name>
    <dbReference type="NCBI Taxonomy" id="537010"/>
    <lineage>
        <taxon>Bacteria</taxon>
        <taxon>Bacillati</taxon>
        <taxon>Bacillota</taxon>
        <taxon>Clostridia</taxon>
        <taxon>Eubacteriales</taxon>
        <taxon>Desulfitobacteriaceae</taxon>
        <taxon>Desulfitobacterium</taxon>
    </lineage>
</organism>
<name>G9XNM4_DESHA</name>
<evidence type="ECO:0000313" key="2">
    <source>
        <dbReference type="Proteomes" id="UP000004416"/>
    </source>
</evidence>
<protein>
    <submittedName>
        <fullName evidence="1">Uncharacterized protein</fullName>
    </submittedName>
</protein>
<gene>
    <name evidence="1" type="ORF">HMPREF0322_02567</name>
</gene>
<proteinExistence type="predicted"/>
<dbReference type="EMBL" id="AFZX01000068">
    <property type="protein sequence ID" value="EHL06724.1"/>
    <property type="molecule type" value="Genomic_DNA"/>
</dbReference>
<reference evidence="1 2" key="1">
    <citation type="submission" date="2011-08" db="EMBL/GenBank/DDBJ databases">
        <authorList>
            <person name="Weinstock G."/>
            <person name="Sodergren E."/>
            <person name="Clifton S."/>
            <person name="Fulton L."/>
            <person name="Fulton B."/>
            <person name="Courtney L."/>
            <person name="Fronick C."/>
            <person name="Harrison M."/>
            <person name="Strong C."/>
            <person name="Farmer C."/>
            <person name="Delahaunty K."/>
            <person name="Markovic C."/>
            <person name="Hall O."/>
            <person name="Minx P."/>
            <person name="Tomlinson C."/>
            <person name="Mitreva M."/>
            <person name="Hou S."/>
            <person name="Chen J."/>
            <person name="Wollam A."/>
            <person name="Pepin K.H."/>
            <person name="Johnson M."/>
            <person name="Bhonagiri V."/>
            <person name="Zhang X."/>
            <person name="Suruliraj S."/>
            <person name="Warren W."/>
            <person name="Chinwalla A."/>
            <person name="Mardis E.R."/>
            <person name="Wilson R.K."/>
        </authorList>
    </citation>
    <scope>NUCLEOTIDE SEQUENCE [LARGE SCALE GENOMIC DNA]</scope>
    <source>
        <strain evidence="1 2">DP7</strain>
    </source>
</reference>
<dbReference type="AlphaFoldDB" id="G9XNM4"/>
<evidence type="ECO:0000313" key="1">
    <source>
        <dbReference type="EMBL" id="EHL06724.1"/>
    </source>
</evidence>
<comment type="caution">
    <text evidence="1">The sequence shown here is derived from an EMBL/GenBank/DDBJ whole genome shotgun (WGS) entry which is preliminary data.</text>
</comment>
<accession>G9XNM4</accession>
<dbReference type="Proteomes" id="UP000004416">
    <property type="component" value="Unassembled WGS sequence"/>
</dbReference>